<dbReference type="SUPFAM" id="SSF88713">
    <property type="entry name" value="Glycoside hydrolase/deacetylase"/>
    <property type="match status" value="1"/>
</dbReference>
<dbReference type="Pfam" id="PF01522">
    <property type="entry name" value="Polysacc_deac_1"/>
    <property type="match status" value="1"/>
</dbReference>
<dbReference type="Proteomes" id="UP000294927">
    <property type="component" value="Unassembled WGS sequence"/>
</dbReference>
<accession>A0A4R7VXW3</accession>
<dbReference type="AlphaFoldDB" id="A0A4R7VXW3"/>
<evidence type="ECO:0000313" key="3">
    <source>
        <dbReference type="EMBL" id="TDV54990.1"/>
    </source>
</evidence>
<name>A0A4R7VXW3_9PSEU</name>
<feature type="chain" id="PRO_5020914714" evidence="1">
    <location>
        <begin position="27"/>
        <end position="231"/>
    </location>
</feature>
<gene>
    <name evidence="3" type="ORF">CLV71_103231</name>
</gene>
<dbReference type="InterPro" id="IPR002509">
    <property type="entry name" value="NODB_dom"/>
</dbReference>
<dbReference type="Gene3D" id="3.20.20.370">
    <property type="entry name" value="Glycoside hydrolase/deacetylase"/>
    <property type="match status" value="1"/>
</dbReference>
<evidence type="ECO:0000259" key="2">
    <source>
        <dbReference type="PROSITE" id="PS51677"/>
    </source>
</evidence>
<keyword evidence="4" id="KW-1185">Reference proteome</keyword>
<dbReference type="GO" id="GO:0016810">
    <property type="term" value="F:hydrolase activity, acting on carbon-nitrogen (but not peptide) bonds"/>
    <property type="evidence" value="ECO:0007669"/>
    <property type="project" value="InterPro"/>
</dbReference>
<dbReference type="CDD" id="cd10917">
    <property type="entry name" value="CE4_NodB_like_6s_7s"/>
    <property type="match status" value="1"/>
</dbReference>
<dbReference type="EMBL" id="SOCP01000003">
    <property type="protein sequence ID" value="TDV54990.1"/>
    <property type="molecule type" value="Genomic_DNA"/>
</dbReference>
<dbReference type="PROSITE" id="PS51677">
    <property type="entry name" value="NODB"/>
    <property type="match status" value="1"/>
</dbReference>
<feature type="signal peptide" evidence="1">
    <location>
        <begin position="1"/>
        <end position="26"/>
    </location>
</feature>
<sequence length="231" mass="24891">MAAARTMTRLLVPLLVAAVGATPARADRSTPPTSAIVDSTAQGGRTVSFTFDDGPDPQNTPRLLKLLRQQQIRAVFCLTGDNVLASPGLVRWIVAEGHLLCNHSTHHDDLSTWTPEAIRADLLETNAAIRAAVPWARIPYFRAPFGAWGRTPAVAASLGMQPLGWRLAISDWEPPGTEVLVDRLMNGITEGAVVLMHDGGGDRTQTIEAVGEVTPRLRADGWRLTVPARRG</sequence>
<reference evidence="3 4" key="1">
    <citation type="submission" date="2019-03" db="EMBL/GenBank/DDBJ databases">
        <title>Genomic Encyclopedia of Archaeal and Bacterial Type Strains, Phase II (KMG-II): from individual species to whole genera.</title>
        <authorList>
            <person name="Goeker M."/>
        </authorList>
    </citation>
    <scope>NUCLEOTIDE SEQUENCE [LARGE SCALE GENOMIC DNA]</scope>
    <source>
        <strain evidence="3 4">DSM 45499</strain>
    </source>
</reference>
<dbReference type="PANTHER" id="PTHR10587:SF137">
    <property type="entry name" value="4-DEOXY-4-FORMAMIDO-L-ARABINOSE-PHOSPHOUNDECAPRENOL DEFORMYLASE ARND-RELATED"/>
    <property type="match status" value="1"/>
</dbReference>
<organism evidence="3 4">
    <name type="scientific">Actinophytocola oryzae</name>
    <dbReference type="NCBI Taxonomy" id="502181"/>
    <lineage>
        <taxon>Bacteria</taxon>
        <taxon>Bacillati</taxon>
        <taxon>Actinomycetota</taxon>
        <taxon>Actinomycetes</taxon>
        <taxon>Pseudonocardiales</taxon>
        <taxon>Pseudonocardiaceae</taxon>
    </lineage>
</organism>
<protein>
    <submittedName>
        <fullName evidence="3">Peptidoglycan/xylan/chitin deacetylase (PgdA/CDA1 family)</fullName>
    </submittedName>
</protein>
<dbReference type="InterPro" id="IPR050248">
    <property type="entry name" value="Polysacc_deacetylase_ArnD"/>
</dbReference>
<dbReference type="GO" id="GO:0005975">
    <property type="term" value="P:carbohydrate metabolic process"/>
    <property type="evidence" value="ECO:0007669"/>
    <property type="project" value="InterPro"/>
</dbReference>
<dbReference type="PANTHER" id="PTHR10587">
    <property type="entry name" value="GLYCOSYL TRANSFERASE-RELATED"/>
    <property type="match status" value="1"/>
</dbReference>
<dbReference type="InterPro" id="IPR011330">
    <property type="entry name" value="Glyco_hydro/deAcase_b/a-brl"/>
</dbReference>
<evidence type="ECO:0000256" key="1">
    <source>
        <dbReference type="SAM" id="SignalP"/>
    </source>
</evidence>
<proteinExistence type="predicted"/>
<comment type="caution">
    <text evidence="3">The sequence shown here is derived from an EMBL/GenBank/DDBJ whole genome shotgun (WGS) entry which is preliminary data.</text>
</comment>
<evidence type="ECO:0000313" key="4">
    <source>
        <dbReference type="Proteomes" id="UP000294927"/>
    </source>
</evidence>
<keyword evidence="1" id="KW-0732">Signal</keyword>
<feature type="domain" description="NodB homology" evidence="2">
    <location>
        <begin position="45"/>
        <end position="225"/>
    </location>
</feature>